<gene>
    <name evidence="2" type="ORF">JAO78_010620</name>
</gene>
<reference evidence="2 3" key="1">
    <citation type="submission" date="2021-10" db="EMBL/GenBank/DDBJ databases">
        <title>Alishewanella koreense sp. nov. isolated from seawater of southwestern coast in South Korea and the proposal for the reclassification of Rheinheimera perlucida and Rheinheimera tuosuensis as Arsukibacterium perlucida and Arsukibacterium tuosuensis.</title>
        <authorList>
            <person name="Kim K.H."/>
            <person name="Ruan W."/>
            <person name="Kim K.R."/>
            <person name="Baek J.H."/>
            <person name="Jeon C.O."/>
        </authorList>
    </citation>
    <scope>NUCLEOTIDE SEQUENCE [LARGE SCALE GENOMIC DNA]</scope>
    <source>
        <strain evidence="2 3">16-MA</strain>
    </source>
</reference>
<dbReference type="CDD" id="cd06223">
    <property type="entry name" value="PRTases_typeI"/>
    <property type="match status" value="1"/>
</dbReference>
<dbReference type="PANTHER" id="PTHR47505">
    <property type="entry name" value="DNA UTILIZATION PROTEIN YHGH"/>
    <property type="match status" value="1"/>
</dbReference>
<evidence type="ECO:0000313" key="2">
    <source>
        <dbReference type="EMBL" id="MCB5227266.1"/>
    </source>
</evidence>
<dbReference type="InterPro" id="IPR000836">
    <property type="entry name" value="PRTase_dom"/>
</dbReference>
<sequence>MTMQLLDTLRWLWQKLLPSPCLWCTLPVLNHQQLLCPDCQTALPQLPFALCHYNLLWLPAVSNGLTDCQFDRLLSLAWYQLPFKHWIRRWKFHADAYSAALLQQQFVQLLKHYQAAGHPLPDAIVYVPMTRKKERKRGFNQAKILAELAANNLQLPLLDILQRSKDGAHQVGLNRQQRQKNLKGVFQITCAGKLPAHVALIDDVVTTGATANQLTRLLKQHGASQVSVWTLAVTPAFNYSSSSSSSALALKP</sequence>
<name>A0ABS8C4K8_9ALTE</name>
<protein>
    <submittedName>
        <fullName evidence="2">ComF family protein</fullName>
    </submittedName>
</protein>
<evidence type="ECO:0000256" key="1">
    <source>
        <dbReference type="ARBA" id="ARBA00008007"/>
    </source>
</evidence>
<dbReference type="Gene3D" id="3.40.50.2020">
    <property type="match status" value="1"/>
</dbReference>
<evidence type="ECO:0000313" key="3">
    <source>
        <dbReference type="Proteomes" id="UP000633814"/>
    </source>
</evidence>
<proteinExistence type="inferred from homology"/>
<accession>A0ABS8C4K8</accession>
<comment type="caution">
    <text evidence="2">The sequence shown here is derived from an EMBL/GenBank/DDBJ whole genome shotgun (WGS) entry which is preliminary data.</text>
</comment>
<comment type="similarity">
    <text evidence="1">Belongs to the ComF/GntX family.</text>
</comment>
<dbReference type="InterPro" id="IPR051910">
    <property type="entry name" value="ComF/GntX_DNA_util-trans"/>
</dbReference>
<dbReference type="InterPro" id="IPR029057">
    <property type="entry name" value="PRTase-like"/>
</dbReference>
<keyword evidence="3" id="KW-1185">Reference proteome</keyword>
<dbReference type="RefSeq" id="WP_226751330.1">
    <property type="nucleotide sequence ID" value="NZ_JAEINI020000006.1"/>
</dbReference>
<dbReference type="SUPFAM" id="SSF53271">
    <property type="entry name" value="PRTase-like"/>
    <property type="match status" value="1"/>
</dbReference>
<dbReference type="PANTHER" id="PTHR47505:SF1">
    <property type="entry name" value="DNA UTILIZATION PROTEIN YHGH"/>
    <property type="match status" value="1"/>
</dbReference>
<dbReference type="Proteomes" id="UP000633814">
    <property type="component" value="Unassembled WGS sequence"/>
</dbReference>
<organism evidence="2 3">
    <name type="scientific">Alishewanella maricola</name>
    <dbReference type="NCBI Taxonomy" id="2795740"/>
    <lineage>
        <taxon>Bacteria</taxon>
        <taxon>Pseudomonadati</taxon>
        <taxon>Pseudomonadota</taxon>
        <taxon>Gammaproteobacteria</taxon>
        <taxon>Alteromonadales</taxon>
        <taxon>Alteromonadaceae</taxon>
        <taxon>Alishewanella</taxon>
    </lineage>
</organism>
<dbReference type="EMBL" id="JAEINI020000006">
    <property type="protein sequence ID" value="MCB5227266.1"/>
    <property type="molecule type" value="Genomic_DNA"/>
</dbReference>